<evidence type="ECO:0000256" key="6">
    <source>
        <dbReference type="SAM" id="Phobius"/>
    </source>
</evidence>
<keyword evidence="6" id="KW-0812">Transmembrane</keyword>
<dbReference type="PROSITE" id="PS50847">
    <property type="entry name" value="GRAM_POS_ANCHORING"/>
    <property type="match status" value="1"/>
</dbReference>
<keyword evidence="6" id="KW-0472">Membrane</keyword>
<protein>
    <recommendedName>
        <fullName evidence="7">Gram-positive cocci surface proteins LPxTG domain-containing protein</fullName>
    </recommendedName>
</protein>
<evidence type="ECO:0000256" key="4">
    <source>
        <dbReference type="ARBA" id="ARBA00023088"/>
    </source>
</evidence>
<evidence type="ECO:0000313" key="9">
    <source>
        <dbReference type="Proteomes" id="UP000295195"/>
    </source>
</evidence>
<dbReference type="Proteomes" id="UP000295195">
    <property type="component" value="Unassembled WGS sequence"/>
</dbReference>
<keyword evidence="3" id="KW-0732">Signal</keyword>
<feature type="transmembrane region" description="Helical" evidence="6">
    <location>
        <begin position="23"/>
        <end position="42"/>
    </location>
</feature>
<keyword evidence="2" id="KW-0964">Secreted</keyword>
<accession>A0A4R6CPR7</accession>
<dbReference type="NCBIfam" id="TIGR01167">
    <property type="entry name" value="LPXTG_anchor"/>
    <property type="match status" value="1"/>
</dbReference>
<dbReference type="EMBL" id="NKLP01000360">
    <property type="protein sequence ID" value="TDN27777.1"/>
    <property type="molecule type" value="Genomic_DNA"/>
</dbReference>
<organism evidence="8 9">
    <name type="scientific">Lactobacillus crispatus</name>
    <dbReference type="NCBI Taxonomy" id="47770"/>
    <lineage>
        <taxon>Bacteria</taxon>
        <taxon>Bacillati</taxon>
        <taxon>Bacillota</taxon>
        <taxon>Bacilli</taxon>
        <taxon>Lactobacillales</taxon>
        <taxon>Lactobacillaceae</taxon>
        <taxon>Lactobacillus</taxon>
    </lineage>
</organism>
<keyword evidence="6" id="KW-1133">Transmembrane helix</keyword>
<dbReference type="AlphaFoldDB" id="A0A4R6CPR7"/>
<keyword evidence="4" id="KW-0572">Peptidoglycan-anchor</keyword>
<evidence type="ECO:0000256" key="3">
    <source>
        <dbReference type="ARBA" id="ARBA00022729"/>
    </source>
</evidence>
<evidence type="ECO:0000256" key="2">
    <source>
        <dbReference type="ARBA" id="ARBA00022525"/>
    </source>
</evidence>
<feature type="region of interest" description="Disordered" evidence="5">
    <location>
        <begin position="1"/>
        <end position="20"/>
    </location>
</feature>
<feature type="non-terminal residue" evidence="8">
    <location>
        <position position="1"/>
    </location>
</feature>
<keyword evidence="1" id="KW-0134">Cell wall</keyword>
<evidence type="ECO:0000313" key="8">
    <source>
        <dbReference type="EMBL" id="TDN27777.1"/>
    </source>
</evidence>
<feature type="domain" description="Gram-positive cocci surface proteins LPxTG" evidence="7">
    <location>
        <begin position="14"/>
        <end position="47"/>
    </location>
</feature>
<gene>
    <name evidence="8" type="ORF">CEE75_13780</name>
</gene>
<reference evidence="8 9" key="1">
    <citation type="submission" date="2017-06" db="EMBL/GenBank/DDBJ databases">
        <authorList>
            <person name="Swanenburg J."/>
            <person name="Kort R."/>
        </authorList>
    </citation>
    <scope>NUCLEOTIDE SEQUENCE [LARGE SCALE GENOMIC DNA]</scope>
    <source>
        <strain evidence="8 9">RL05</strain>
    </source>
</reference>
<sequence>TITSQPTTAKDNQLPQTGNDNSLTLMGLGASTLLGMFGLAAVNKKRK</sequence>
<comment type="caution">
    <text evidence="8">The sequence shown here is derived from an EMBL/GenBank/DDBJ whole genome shotgun (WGS) entry which is preliminary data.</text>
</comment>
<evidence type="ECO:0000256" key="5">
    <source>
        <dbReference type="SAM" id="MobiDB-lite"/>
    </source>
</evidence>
<dbReference type="Pfam" id="PF00746">
    <property type="entry name" value="Gram_pos_anchor"/>
    <property type="match status" value="1"/>
</dbReference>
<proteinExistence type="predicted"/>
<evidence type="ECO:0000259" key="7">
    <source>
        <dbReference type="PROSITE" id="PS50847"/>
    </source>
</evidence>
<name>A0A4R6CPR7_9LACO</name>
<dbReference type="InterPro" id="IPR019931">
    <property type="entry name" value="LPXTG_anchor"/>
</dbReference>
<evidence type="ECO:0000256" key="1">
    <source>
        <dbReference type="ARBA" id="ARBA00022512"/>
    </source>
</evidence>
<dbReference type="RefSeq" id="WP_133459668.1">
    <property type="nucleotide sequence ID" value="NZ_JACCPS010000170.1"/>
</dbReference>